<feature type="region of interest" description="Disordered" evidence="1">
    <location>
        <begin position="1"/>
        <end position="50"/>
    </location>
</feature>
<dbReference type="AlphaFoldDB" id="A0A0E9SPM8"/>
<evidence type="ECO:0000256" key="1">
    <source>
        <dbReference type="SAM" id="MobiDB-lite"/>
    </source>
</evidence>
<reference evidence="2" key="2">
    <citation type="journal article" date="2015" name="Fish Shellfish Immunol.">
        <title>Early steps in the European eel (Anguilla anguilla)-Vibrio vulnificus interaction in the gills: Role of the RtxA13 toxin.</title>
        <authorList>
            <person name="Callol A."/>
            <person name="Pajuelo D."/>
            <person name="Ebbesson L."/>
            <person name="Teles M."/>
            <person name="MacKenzie S."/>
            <person name="Amaro C."/>
        </authorList>
    </citation>
    <scope>NUCLEOTIDE SEQUENCE</scope>
</reference>
<proteinExistence type="predicted"/>
<dbReference type="EMBL" id="GBXM01066109">
    <property type="protein sequence ID" value="JAH42468.1"/>
    <property type="molecule type" value="Transcribed_RNA"/>
</dbReference>
<organism evidence="2">
    <name type="scientific">Anguilla anguilla</name>
    <name type="common">European freshwater eel</name>
    <name type="synonym">Muraena anguilla</name>
    <dbReference type="NCBI Taxonomy" id="7936"/>
    <lineage>
        <taxon>Eukaryota</taxon>
        <taxon>Metazoa</taxon>
        <taxon>Chordata</taxon>
        <taxon>Craniata</taxon>
        <taxon>Vertebrata</taxon>
        <taxon>Euteleostomi</taxon>
        <taxon>Actinopterygii</taxon>
        <taxon>Neopterygii</taxon>
        <taxon>Teleostei</taxon>
        <taxon>Anguilliformes</taxon>
        <taxon>Anguillidae</taxon>
        <taxon>Anguilla</taxon>
    </lineage>
</organism>
<protein>
    <submittedName>
        <fullName evidence="2">Uncharacterized protein</fullName>
    </submittedName>
</protein>
<reference evidence="2" key="1">
    <citation type="submission" date="2014-11" db="EMBL/GenBank/DDBJ databases">
        <authorList>
            <person name="Amaro Gonzalez C."/>
        </authorList>
    </citation>
    <scope>NUCLEOTIDE SEQUENCE</scope>
</reference>
<accession>A0A0E9SPM8</accession>
<sequence>MMVMRFTFGNISKQKGERRSPAETTGDGAAAASWTSGKNEDARKPCTSSV</sequence>
<name>A0A0E9SPM8_ANGAN</name>
<evidence type="ECO:0000313" key="2">
    <source>
        <dbReference type="EMBL" id="JAH42468.1"/>
    </source>
</evidence>